<gene>
    <name evidence="2" type="ORF">EVAR_44966_1</name>
</gene>
<protein>
    <submittedName>
        <fullName evidence="2">Uncharacterized protein</fullName>
    </submittedName>
</protein>
<accession>A0A4C1W358</accession>
<evidence type="ECO:0000256" key="1">
    <source>
        <dbReference type="SAM" id="MobiDB-lite"/>
    </source>
</evidence>
<reference evidence="2 3" key="1">
    <citation type="journal article" date="2019" name="Commun. Biol.">
        <title>The bagworm genome reveals a unique fibroin gene that provides high tensile strength.</title>
        <authorList>
            <person name="Kono N."/>
            <person name="Nakamura H."/>
            <person name="Ohtoshi R."/>
            <person name="Tomita M."/>
            <person name="Numata K."/>
            <person name="Arakawa K."/>
        </authorList>
    </citation>
    <scope>NUCLEOTIDE SEQUENCE [LARGE SCALE GENOMIC DNA]</scope>
</reference>
<proteinExistence type="predicted"/>
<dbReference type="AlphaFoldDB" id="A0A4C1W358"/>
<name>A0A4C1W358_EUMVA</name>
<feature type="compositionally biased region" description="Basic and acidic residues" evidence="1">
    <location>
        <begin position="28"/>
        <end position="40"/>
    </location>
</feature>
<dbReference type="EMBL" id="BGZK01000470">
    <property type="protein sequence ID" value="GBP45738.1"/>
    <property type="molecule type" value="Genomic_DNA"/>
</dbReference>
<sequence length="71" mass="7923">MGTAIDEPAVAGRPPLKCARGCWARTKKPSERRGIDRDAGKPSPAGFVRRRYTRRAVNFNLARRRGRRCAG</sequence>
<comment type="caution">
    <text evidence="2">The sequence shown here is derived from an EMBL/GenBank/DDBJ whole genome shotgun (WGS) entry which is preliminary data.</text>
</comment>
<keyword evidence="3" id="KW-1185">Reference proteome</keyword>
<evidence type="ECO:0000313" key="2">
    <source>
        <dbReference type="EMBL" id="GBP45738.1"/>
    </source>
</evidence>
<organism evidence="2 3">
    <name type="scientific">Eumeta variegata</name>
    <name type="common">Bagworm moth</name>
    <name type="synonym">Eumeta japonica</name>
    <dbReference type="NCBI Taxonomy" id="151549"/>
    <lineage>
        <taxon>Eukaryota</taxon>
        <taxon>Metazoa</taxon>
        <taxon>Ecdysozoa</taxon>
        <taxon>Arthropoda</taxon>
        <taxon>Hexapoda</taxon>
        <taxon>Insecta</taxon>
        <taxon>Pterygota</taxon>
        <taxon>Neoptera</taxon>
        <taxon>Endopterygota</taxon>
        <taxon>Lepidoptera</taxon>
        <taxon>Glossata</taxon>
        <taxon>Ditrysia</taxon>
        <taxon>Tineoidea</taxon>
        <taxon>Psychidae</taxon>
        <taxon>Oiketicinae</taxon>
        <taxon>Eumeta</taxon>
    </lineage>
</organism>
<feature type="region of interest" description="Disordered" evidence="1">
    <location>
        <begin position="27"/>
        <end position="49"/>
    </location>
</feature>
<evidence type="ECO:0000313" key="3">
    <source>
        <dbReference type="Proteomes" id="UP000299102"/>
    </source>
</evidence>
<dbReference type="Proteomes" id="UP000299102">
    <property type="component" value="Unassembled WGS sequence"/>
</dbReference>